<organism evidence="1 2">
    <name type="scientific">Musa balbisiana</name>
    <name type="common">Banana</name>
    <dbReference type="NCBI Taxonomy" id="52838"/>
    <lineage>
        <taxon>Eukaryota</taxon>
        <taxon>Viridiplantae</taxon>
        <taxon>Streptophyta</taxon>
        <taxon>Embryophyta</taxon>
        <taxon>Tracheophyta</taxon>
        <taxon>Spermatophyta</taxon>
        <taxon>Magnoliopsida</taxon>
        <taxon>Liliopsida</taxon>
        <taxon>Zingiberales</taxon>
        <taxon>Musaceae</taxon>
        <taxon>Musa</taxon>
    </lineage>
</organism>
<comment type="caution">
    <text evidence="1">The sequence shown here is derived from an EMBL/GenBank/DDBJ whole genome shotgun (WGS) entry which is preliminary data.</text>
</comment>
<name>A0A4S8IVI0_MUSBA</name>
<evidence type="ECO:0000313" key="2">
    <source>
        <dbReference type="Proteomes" id="UP000317650"/>
    </source>
</evidence>
<dbReference type="AlphaFoldDB" id="A0A4S8IVI0"/>
<keyword evidence="2" id="KW-1185">Reference proteome</keyword>
<dbReference type="EMBL" id="PYDT01000008">
    <property type="protein sequence ID" value="THU52304.1"/>
    <property type="molecule type" value="Genomic_DNA"/>
</dbReference>
<proteinExistence type="predicted"/>
<dbReference type="Proteomes" id="UP000317650">
    <property type="component" value="Chromosome 10"/>
</dbReference>
<gene>
    <name evidence="1" type="ORF">C4D60_Mb10t02580</name>
</gene>
<evidence type="ECO:0000313" key="1">
    <source>
        <dbReference type="EMBL" id="THU52304.1"/>
    </source>
</evidence>
<reference evidence="1 2" key="1">
    <citation type="journal article" date="2019" name="Nat. Plants">
        <title>Genome sequencing of Musa balbisiana reveals subgenome evolution and function divergence in polyploid bananas.</title>
        <authorList>
            <person name="Yao X."/>
        </authorList>
    </citation>
    <scope>NUCLEOTIDE SEQUENCE [LARGE SCALE GENOMIC DNA]</scope>
    <source>
        <strain evidence="2">cv. DH-PKW</strain>
        <tissue evidence="1">Leaves</tissue>
    </source>
</reference>
<protein>
    <submittedName>
        <fullName evidence="1">Uncharacterized protein</fullName>
    </submittedName>
</protein>
<accession>A0A4S8IVI0</accession>
<sequence>MTSGAVVAAAVVVIRGVNLSTLGIKLPQRQIQNWKKIVYASSHGPPLDHHHCGQDARGPWGGGAPACAATASSYCRIEEGRGSNSGALSQFLLPLMLLLNPSHPMWATCCTSVGNPISISTSSSSTTCWDKLLKLLTSL</sequence>